<keyword evidence="3" id="KW-1185">Reference proteome</keyword>
<sequence>MAHFIPCHKCDDAPNVVSLFVEHVVKLHGIPQTIVNDRDPKFLSHFWMELWGTLGTKLLFSTSCQPQTDGQTKVVNRTLGSMLRAVVHGKLASWEEHLPLVEFAYNRVIHKTIGMSPFEVVYGFNPLTPLSLDGSKRAKAMNKLHEKVRLHLEKKNQEVAKKANKGRKRIVFNRVIWRGSTFAKEHYTSQNKADAEG</sequence>
<dbReference type="InterPro" id="IPR012337">
    <property type="entry name" value="RNaseH-like_sf"/>
</dbReference>
<name>A0AAF0U8B3_SOLVR</name>
<dbReference type="PROSITE" id="PS50994">
    <property type="entry name" value="INTEGRASE"/>
    <property type="match status" value="1"/>
</dbReference>
<gene>
    <name evidence="2" type="ORF">MTR67_034552</name>
</gene>
<feature type="domain" description="Integrase catalytic" evidence="1">
    <location>
        <begin position="1"/>
        <end position="125"/>
    </location>
</feature>
<accession>A0AAF0U8B3</accession>
<dbReference type="InterPro" id="IPR001584">
    <property type="entry name" value="Integrase_cat-core"/>
</dbReference>
<dbReference type="PANTHER" id="PTHR35046">
    <property type="entry name" value="ZINC KNUCKLE (CCHC-TYPE) FAMILY PROTEIN"/>
    <property type="match status" value="1"/>
</dbReference>
<dbReference type="AlphaFoldDB" id="A0AAF0U8B3"/>
<dbReference type="EMBL" id="CP133619">
    <property type="protein sequence ID" value="WMV41167.1"/>
    <property type="molecule type" value="Genomic_DNA"/>
</dbReference>
<dbReference type="PANTHER" id="PTHR35046:SF9">
    <property type="entry name" value="RNA-DIRECTED DNA POLYMERASE"/>
    <property type="match status" value="1"/>
</dbReference>
<dbReference type="GO" id="GO:0015074">
    <property type="term" value="P:DNA integration"/>
    <property type="evidence" value="ECO:0007669"/>
    <property type="project" value="InterPro"/>
</dbReference>
<dbReference type="Proteomes" id="UP001234989">
    <property type="component" value="Chromosome 8"/>
</dbReference>
<dbReference type="Gene3D" id="3.30.420.10">
    <property type="entry name" value="Ribonuclease H-like superfamily/Ribonuclease H"/>
    <property type="match status" value="1"/>
</dbReference>
<protein>
    <recommendedName>
        <fullName evidence="1">Integrase catalytic domain-containing protein</fullName>
    </recommendedName>
</protein>
<dbReference type="SUPFAM" id="SSF53098">
    <property type="entry name" value="Ribonuclease H-like"/>
    <property type="match status" value="1"/>
</dbReference>
<evidence type="ECO:0000259" key="1">
    <source>
        <dbReference type="PROSITE" id="PS50994"/>
    </source>
</evidence>
<dbReference type="GO" id="GO:0003676">
    <property type="term" value="F:nucleic acid binding"/>
    <property type="evidence" value="ECO:0007669"/>
    <property type="project" value="InterPro"/>
</dbReference>
<evidence type="ECO:0000313" key="3">
    <source>
        <dbReference type="Proteomes" id="UP001234989"/>
    </source>
</evidence>
<organism evidence="2 3">
    <name type="scientific">Solanum verrucosum</name>
    <dbReference type="NCBI Taxonomy" id="315347"/>
    <lineage>
        <taxon>Eukaryota</taxon>
        <taxon>Viridiplantae</taxon>
        <taxon>Streptophyta</taxon>
        <taxon>Embryophyta</taxon>
        <taxon>Tracheophyta</taxon>
        <taxon>Spermatophyta</taxon>
        <taxon>Magnoliopsida</taxon>
        <taxon>eudicotyledons</taxon>
        <taxon>Gunneridae</taxon>
        <taxon>Pentapetalae</taxon>
        <taxon>asterids</taxon>
        <taxon>lamiids</taxon>
        <taxon>Solanales</taxon>
        <taxon>Solanaceae</taxon>
        <taxon>Solanoideae</taxon>
        <taxon>Solaneae</taxon>
        <taxon>Solanum</taxon>
    </lineage>
</organism>
<dbReference type="InterPro" id="IPR036397">
    <property type="entry name" value="RNaseH_sf"/>
</dbReference>
<evidence type="ECO:0000313" key="2">
    <source>
        <dbReference type="EMBL" id="WMV41167.1"/>
    </source>
</evidence>
<proteinExistence type="predicted"/>
<reference evidence="2" key="1">
    <citation type="submission" date="2023-08" db="EMBL/GenBank/DDBJ databases">
        <title>A de novo genome assembly of Solanum verrucosum Schlechtendal, a Mexican diploid species geographically isolated from the other diploid A-genome species in potato relatives.</title>
        <authorList>
            <person name="Hosaka K."/>
        </authorList>
    </citation>
    <scope>NUCLEOTIDE SEQUENCE</scope>
    <source>
        <tissue evidence="2">Young leaves</tissue>
    </source>
</reference>